<dbReference type="InterPro" id="IPR001387">
    <property type="entry name" value="Cro/C1-type_HTH"/>
</dbReference>
<name>A0A3L8PP52_9ACTN</name>
<dbReference type="SUPFAM" id="SSF47413">
    <property type="entry name" value="lambda repressor-like DNA-binding domains"/>
    <property type="match status" value="1"/>
</dbReference>
<dbReference type="AlphaFoldDB" id="A0A3L8PP52"/>
<dbReference type="SMART" id="SM00530">
    <property type="entry name" value="HTH_XRE"/>
    <property type="match status" value="1"/>
</dbReference>
<organism evidence="2 3">
    <name type="scientific">Aeromicrobium phragmitis</name>
    <dbReference type="NCBI Taxonomy" id="2478914"/>
    <lineage>
        <taxon>Bacteria</taxon>
        <taxon>Bacillati</taxon>
        <taxon>Actinomycetota</taxon>
        <taxon>Actinomycetes</taxon>
        <taxon>Propionibacteriales</taxon>
        <taxon>Nocardioidaceae</taxon>
        <taxon>Aeromicrobium</taxon>
    </lineage>
</organism>
<keyword evidence="3" id="KW-1185">Reference proteome</keyword>
<reference evidence="2 3" key="1">
    <citation type="submission" date="2018-10" db="EMBL/GenBank/DDBJ databases">
        <title>Aeromicrobium sp. 9W16Y-2 whole genome shotgun sequence.</title>
        <authorList>
            <person name="Li F."/>
        </authorList>
    </citation>
    <scope>NUCLEOTIDE SEQUENCE [LARGE SCALE GENOMIC DNA]</scope>
    <source>
        <strain evidence="2 3">9W16Y-2</strain>
    </source>
</reference>
<dbReference type="RefSeq" id="WP_121792585.1">
    <property type="nucleotide sequence ID" value="NZ_RDBF01000001.1"/>
</dbReference>
<dbReference type="EMBL" id="RDBF01000001">
    <property type="protein sequence ID" value="RLV57176.1"/>
    <property type="molecule type" value="Genomic_DNA"/>
</dbReference>
<dbReference type="OrthoDB" id="5738376at2"/>
<evidence type="ECO:0000313" key="2">
    <source>
        <dbReference type="EMBL" id="RLV57176.1"/>
    </source>
</evidence>
<dbReference type="Gene3D" id="1.10.260.40">
    <property type="entry name" value="lambda repressor-like DNA-binding domains"/>
    <property type="match status" value="1"/>
</dbReference>
<dbReference type="GO" id="GO:0003677">
    <property type="term" value="F:DNA binding"/>
    <property type="evidence" value="ECO:0007669"/>
    <property type="project" value="InterPro"/>
</dbReference>
<dbReference type="InterPro" id="IPR010982">
    <property type="entry name" value="Lambda_DNA-bd_dom_sf"/>
</dbReference>
<dbReference type="Proteomes" id="UP000282515">
    <property type="component" value="Unassembled WGS sequence"/>
</dbReference>
<evidence type="ECO:0000313" key="3">
    <source>
        <dbReference type="Proteomes" id="UP000282515"/>
    </source>
</evidence>
<dbReference type="PROSITE" id="PS50943">
    <property type="entry name" value="HTH_CROC1"/>
    <property type="match status" value="1"/>
</dbReference>
<accession>A0A3L8PP52</accession>
<evidence type="ECO:0000259" key="1">
    <source>
        <dbReference type="PROSITE" id="PS50943"/>
    </source>
</evidence>
<proteinExistence type="predicted"/>
<sequence length="108" mass="11976">MTRSWKEVRKEASDAGLIDEQRVSNARKVMREESFAHQLAEIRKQQGLSQEKVARSMGVKQPRVSAIENGKITSAELGTLKSYIHGLGGHLKLVADFGGKTVVIRDDD</sequence>
<gene>
    <name evidence="2" type="ORF">D9V41_00505</name>
</gene>
<dbReference type="Pfam" id="PF01381">
    <property type="entry name" value="HTH_3"/>
    <property type="match status" value="1"/>
</dbReference>
<protein>
    <submittedName>
        <fullName evidence="2">Helix-turn-helix domain-containing protein</fullName>
    </submittedName>
</protein>
<comment type="caution">
    <text evidence="2">The sequence shown here is derived from an EMBL/GenBank/DDBJ whole genome shotgun (WGS) entry which is preliminary data.</text>
</comment>
<feature type="domain" description="HTH cro/C1-type" evidence="1">
    <location>
        <begin position="39"/>
        <end position="94"/>
    </location>
</feature>
<dbReference type="CDD" id="cd00093">
    <property type="entry name" value="HTH_XRE"/>
    <property type="match status" value="1"/>
</dbReference>